<proteinExistence type="predicted"/>
<evidence type="ECO:0000313" key="1">
    <source>
        <dbReference type="EMBL" id="RVX41135.1"/>
    </source>
</evidence>
<sequence>MKLAITAALTVVITAAAVVGILAAAGMLVLTRPPAEIVEACRAFIPAFQDAMASATRDNERILQTELAHPVRPSDHWKAKHQAALEAAALRVQKMQGEWSGVAWQLVHAASAMQPENLIGAVDKENALSGAHAACLGR</sequence>
<reference evidence="1 2" key="1">
    <citation type="submission" date="2019-01" db="EMBL/GenBank/DDBJ databases">
        <title>Sequencing the genomes of 1000 actinobacteria strains.</title>
        <authorList>
            <person name="Klenk H.-P."/>
        </authorList>
    </citation>
    <scope>NUCLEOTIDE SEQUENCE [LARGE SCALE GENOMIC DNA]</scope>
    <source>
        <strain evidence="1 2">DSM 43925</strain>
    </source>
</reference>
<dbReference type="OrthoDB" id="3541339at2"/>
<dbReference type="EMBL" id="SAUN01000001">
    <property type="protein sequence ID" value="RVX41135.1"/>
    <property type="molecule type" value="Genomic_DNA"/>
</dbReference>
<dbReference type="Proteomes" id="UP000284824">
    <property type="component" value="Unassembled WGS sequence"/>
</dbReference>
<keyword evidence="2" id="KW-1185">Reference proteome</keyword>
<dbReference type="AlphaFoldDB" id="A0A438M5P8"/>
<evidence type="ECO:0000313" key="2">
    <source>
        <dbReference type="Proteomes" id="UP000284824"/>
    </source>
</evidence>
<gene>
    <name evidence="1" type="ORF">EDD27_3604</name>
</gene>
<name>A0A438M5P8_9ACTN</name>
<organism evidence="1 2">
    <name type="scientific">Nonomuraea polychroma</name>
    <dbReference type="NCBI Taxonomy" id="46176"/>
    <lineage>
        <taxon>Bacteria</taxon>
        <taxon>Bacillati</taxon>
        <taxon>Actinomycetota</taxon>
        <taxon>Actinomycetes</taxon>
        <taxon>Streptosporangiales</taxon>
        <taxon>Streptosporangiaceae</taxon>
        <taxon>Nonomuraea</taxon>
    </lineage>
</organism>
<accession>A0A438M5P8</accession>
<protein>
    <submittedName>
        <fullName evidence="1">Uncharacterized protein</fullName>
    </submittedName>
</protein>
<comment type="caution">
    <text evidence="1">The sequence shown here is derived from an EMBL/GenBank/DDBJ whole genome shotgun (WGS) entry which is preliminary data.</text>
</comment>
<dbReference type="RefSeq" id="WP_127933419.1">
    <property type="nucleotide sequence ID" value="NZ_SAUN01000001.1"/>
</dbReference>